<dbReference type="PANTHER" id="PTHR22803">
    <property type="entry name" value="MANNOSE, PHOSPHOLIPASE, LECTIN RECEPTOR RELATED"/>
    <property type="match status" value="1"/>
</dbReference>
<accession>A0AA36MBS7</accession>
<evidence type="ECO:0000256" key="1">
    <source>
        <dbReference type="SAM" id="SignalP"/>
    </source>
</evidence>
<dbReference type="Pfam" id="PF00059">
    <property type="entry name" value="Lectin_C"/>
    <property type="match status" value="1"/>
</dbReference>
<protein>
    <recommendedName>
        <fullName evidence="2">C-type lectin domain-containing protein</fullName>
    </recommendedName>
</protein>
<dbReference type="InterPro" id="IPR016186">
    <property type="entry name" value="C-type_lectin-like/link_sf"/>
</dbReference>
<dbReference type="Proteomes" id="UP001176961">
    <property type="component" value="Unassembled WGS sequence"/>
</dbReference>
<dbReference type="SUPFAM" id="SSF56436">
    <property type="entry name" value="C-type lectin-like"/>
    <property type="match status" value="1"/>
</dbReference>
<dbReference type="InterPro" id="IPR001304">
    <property type="entry name" value="C-type_lectin-like"/>
</dbReference>
<dbReference type="InterPro" id="IPR050111">
    <property type="entry name" value="C-type_lectin/snaclec_domain"/>
</dbReference>
<comment type="caution">
    <text evidence="3">The sequence shown here is derived from an EMBL/GenBank/DDBJ whole genome shotgun (WGS) entry which is preliminary data.</text>
</comment>
<evidence type="ECO:0000259" key="2">
    <source>
        <dbReference type="PROSITE" id="PS50041"/>
    </source>
</evidence>
<feature type="domain" description="C-type lectin" evidence="2">
    <location>
        <begin position="25"/>
        <end position="151"/>
    </location>
</feature>
<reference evidence="3" key="1">
    <citation type="submission" date="2023-07" db="EMBL/GenBank/DDBJ databases">
        <authorList>
            <consortium name="CYATHOMIX"/>
        </authorList>
    </citation>
    <scope>NUCLEOTIDE SEQUENCE</scope>
    <source>
        <strain evidence="3">N/A</strain>
    </source>
</reference>
<dbReference type="SMART" id="SM00034">
    <property type="entry name" value="CLECT"/>
    <property type="match status" value="1"/>
</dbReference>
<dbReference type="PROSITE" id="PS50041">
    <property type="entry name" value="C_TYPE_LECTIN_2"/>
    <property type="match status" value="1"/>
</dbReference>
<proteinExistence type="predicted"/>
<sequence length="168" mass="19586">MLDLQVFLLVAAGLAEGRKNKWKNFKDFDYLVVGDYFIGFIEAESMCVNRSAHLASIHSKEENDFILNLAPNHSVIGGAHDIPIYNMWIGGYMAQSWQWTDLTDWNYTNWEKREPNNYLALGKCAFMYTRRSHEHKAGKWSDYKCHGELLYYVCKRPANISRSYCPMI</sequence>
<dbReference type="EMBL" id="CATQJL010000316">
    <property type="protein sequence ID" value="CAJ0607129.1"/>
    <property type="molecule type" value="Genomic_DNA"/>
</dbReference>
<feature type="signal peptide" evidence="1">
    <location>
        <begin position="1"/>
        <end position="17"/>
    </location>
</feature>
<keyword evidence="4" id="KW-1185">Reference proteome</keyword>
<name>A0AA36MBS7_CYLNA</name>
<keyword evidence="1" id="KW-0732">Signal</keyword>
<dbReference type="CDD" id="cd00037">
    <property type="entry name" value="CLECT"/>
    <property type="match status" value="1"/>
</dbReference>
<evidence type="ECO:0000313" key="4">
    <source>
        <dbReference type="Proteomes" id="UP001176961"/>
    </source>
</evidence>
<dbReference type="InterPro" id="IPR016187">
    <property type="entry name" value="CTDL_fold"/>
</dbReference>
<gene>
    <name evidence="3" type="ORF">CYNAS_LOCUS19112</name>
</gene>
<dbReference type="Gene3D" id="3.10.100.10">
    <property type="entry name" value="Mannose-Binding Protein A, subunit A"/>
    <property type="match status" value="1"/>
</dbReference>
<organism evidence="3 4">
    <name type="scientific">Cylicocyclus nassatus</name>
    <name type="common">Nematode worm</name>
    <dbReference type="NCBI Taxonomy" id="53992"/>
    <lineage>
        <taxon>Eukaryota</taxon>
        <taxon>Metazoa</taxon>
        <taxon>Ecdysozoa</taxon>
        <taxon>Nematoda</taxon>
        <taxon>Chromadorea</taxon>
        <taxon>Rhabditida</taxon>
        <taxon>Rhabditina</taxon>
        <taxon>Rhabditomorpha</taxon>
        <taxon>Strongyloidea</taxon>
        <taxon>Strongylidae</taxon>
        <taxon>Cylicocyclus</taxon>
    </lineage>
</organism>
<evidence type="ECO:0000313" key="3">
    <source>
        <dbReference type="EMBL" id="CAJ0607129.1"/>
    </source>
</evidence>
<feature type="chain" id="PRO_5041427522" description="C-type lectin domain-containing protein" evidence="1">
    <location>
        <begin position="18"/>
        <end position="168"/>
    </location>
</feature>
<dbReference type="AlphaFoldDB" id="A0AA36MBS7"/>